<dbReference type="PROSITE" id="PS50943">
    <property type="entry name" value="HTH_CROC1"/>
    <property type="match status" value="1"/>
</dbReference>
<dbReference type="AlphaFoldDB" id="A0A7Y4ILA4"/>
<evidence type="ECO:0000313" key="4">
    <source>
        <dbReference type="Proteomes" id="UP000533080"/>
    </source>
</evidence>
<comment type="caution">
    <text evidence="3">The sequence shown here is derived from an EMBL/GenBank/DDBJ whole genome shotgun (WGS) entry which is preliminary data.</text>
</comment>
<dbReference type="PANTHER" id="PTHR46797:SF1">
    <property type="entry name" value="METHYLPHOSPHONATE SYNTHASE"/>
    <property type="match status" value="1"/>
</dbReference>
<feature type="domain" description="HTH cro/C1-type" evidence="2">
    <location>
        <begin position="23"/>
        <end position="76"/>
    </location>
</feature>
<dbReference type="GO" id="GO:0005829">
    <property type="term" value="C:cytosol"/>
    <property type="evidence" value="ECO:0007669"/>
    <property type="project" value="TreeGrafter"/>
</dbReference>
<dbReference type="CDD" id="cd00093">
    <property type="entry name" value="HTH_XRE"/>
    <property type="match status" value="1"/>
</dbReference>
<dbReference type="Proteomes" id="UP000533080">
    <property type="component" value="Unassembled WGS sequence"/>
</dbReference>
<evidence type="ECO:0000313" key="3">
    <source>
        <dbReference type="EMBL" id="NOJ81199.1"/>
    </source>
</evidence>
<evidence type="ECO:0000256" key="1">
    <source>
        <dbReference type="ARBA" id="ARBA00023125"/>
    </source>
</evidence>
<dbReference type="InterPro" id="IPR050807">
    <property type="entry name" value="TransReg_Diox_bact_type"/>
</dbReference>
<protein>
    <submittedName>
        <fullName evidence="3">Helix-turn-helix transcriptional regulator</fullName>
    </submittedName>
</protein>
<name>A0A7Y4ILA4_MYXXA</name>
<dbReference type="PANTHER" id="PTHR46797">
    <property type="entry name" value="HTH-TYPE TRANSCRIPTIONAL REGULATOR"/>
    <property type="match status" value="1"/>
</dbReference>
<sequence>MQEVTSAHELRKQLAAFIGPAARAARSRLGLTQAEVARHLGIAHTVYSRLERGKMLPSVPTLHRLCAVLDASPNELMGHTRATPPDTDSPARRHLFCRVRQLDETRVRAMLALLSLGTFHE</sequence>
<dbReference type="EMBL" id="JABFNT010000078">
    <property type="protein sequence ID" value="NOJ81199.1"/>
    <property type="molecule type" value="Genomic_DNA"/>
</dbReference>
<dbReference type="GO" id="GO:0003677">
    <property type="term" value="F:DNA binding"/>
    <property type="evidence" value="ECO:0007669"/>
    <property type="project" value="UniProtKB-KW"/>
</dbReference>
<gene>
    <name evidence="3" type="ORF">HNV28_23210</name>
</gene>
<dbReference type="InterPro" id="IPR010982">
    <property type="entry name" value="Lambda_DNA-bd_dom_sf"/>
</dbReference>
<dbReference type="InterPro" id="IPR001387">
    <property type="entry name" value="Cro/C1-type_HTH"/>
</dbReference>
<accession>A0A7Y4ILA4</accession>
<dbReference type="Pfam" id="PF13560">
    <property type="entry name" value="HTH_31"/>
    <property type="match status" value="1"/>
</dbReference>
<proteinExistence type="predicted"/>
<dbReference type="RefSeq" id="WP_171443279.1">
    <property type="nucleotide sequence ID" value="NZ_JABFNS010000006.1"/>
</dbReference>
<dbReference type="GO" id="GO:0003700">
    <property type="term" value="F:DNA-binding transcription factor activity"/>
    <property type="evidence" value="ECO:0007669"/>
    <property type="project" value="TreeGrafter"/>
</dbReference>
<keyword evidence="1" id="KW-0238">DNA-binding</keyword>
<organism evidence="3 4">
    <name type="scientific">Myxococcus xanthus</name>
    <dbReference type="NCBI Taxonomy" id="34"/>
    <lineage>
        <taxon>Bacteria</taxon>
        <taxon>Pseudomonadati</taxon>
        <taxon>Myxococcota</taxon>
        <taxon>Myxococcia</taxon>
        <taxon>Myxococcales</taxon>
        <taxon>Cystobacterineae</taxon>
        <taxon>Myxococcaceae</taxon>
        <taxon>Myxococcus</taxon>
    </lineage>
</organism>
<dbReference type="Gene3D" id="1.10.260.40">
    <property type="entry name" value="lambda repressor-like DNA-binding domains"/>
    <property type="match status" value="1"/>
</dbReference>
<evidence type="ECO:0000259" key="2">
    <source>
        <dbReference type="PROSITE" id="PS50943"/>
    </source>
</evidence>
<reference evidence="3 4" key="1">
    <citation type="submission" date="2020-05" db="EMBL/GenBank/DDBJ databases">
        <authorList>
            <person name="Whitworth D."/>
        </authorList>
    </citation>
    <scope>NUCLEOTIDE SEQUENCE [LARGE SCALE GENOMIC DNA]</scope>
    <source>
        <strain evidence="3 4">AM005</strain>
    </source>
</reference>
<dbReference type="SUPFAM" id="SSF47413">
    <property type="entry name" value="lambda repressor-like DNA-binding domains"/>
    <property type="match status" value="1"/>
</dbReference>
<dbReference type="SMART" id="SM00530">
    <property type="entry name" value="HTH_XRE"/>
    <property type="match status" value="1"/>
</dbReference>